<comment type="caution">
    <text evidence="1">The sequence shown here is derived from an EMBL/GenBank/DDBJ whole genome shotgun (WGS) entry which is preliminary data.</text>
</comment>
<evidence type="ECO:0000313" key="2">
    <source>
        <dbReference type="Proteomes" id="UP000766698"/>
    </source>
</evidence>
<reference evidence="2" key="1">
    <citation type="journal article" date="2020" name="Syst. Appl. Microbiol.">
        <title>Streptomyces alkaliterrae sp. nov., isolated from an alkaline soil, and emended descriptions of Streptomyces alkaliphilus, Streptomyces calidiresistens and Streptomyces durbertensis.</title>
        <authorList>
            <person name="Swiecimska M."/>
            <person name="Golinska P."/>
            <person name="Nouioui I."/>
            <person name="Wypij M."/>
            <person name="Rai M."/>
            <person name="Sangal V."/>
            <person name="Goodfellow M."/>
        </authorList>
    </citation>
    <scope>NUCLEOTIDE SEQUENCE [LARGE SCALE GENOMIC DNA]</scope>
    <source>
        <strain evidence="2">DSM 104538</strain>
    </source>
</reference>
<protein>
    <submittedName>
        <fullName evidence="1">Uncharacterized protein</fullName>
    </submittedName>
</protein>
<gene>
    <name evidence="1" type="ORF">GL263_27780</name>
</gene>
<feature type="non-terminal residue" evidence="1">
    <location>
        <position position="144"/>
    </location>
</feature>
<name>A0ABR6EPR5_9ACTN</name>
<dbReference type="Proteomes" id="UP000766698">
    <property type="component" value="Unassembled WGS sequence"/>
</dbReference>
<sequence length="144" mass="15291">MIAMGPPYVEEAVERLALVFGANYRLGCDVRVEAARLRASAGPAYVPGAAGALRGVISEYRGYVEVSDNIDGAYALARLGPEYVAEGCWELRRHAASTFEGTHDWDRAHAVRCLAELRGPGVMPSLPVEGPGLAAHGVSRGVVE</sequence>
<proteinExistence type="predicted"/>
<organism evidence="1 2">
    <name type="scientific">Streptomyces durbertensis</name>
    <dbReference type="NCBI Taxonomy" id="2448886"/>
    <lineage>
        <taxon>Bacteria</taxon>
        <taxon>Bacillati</taxon>
        <taxon>Actinomycetota</taxon>
        <taxon>Actinomycetes</taxon>
        <taxon>Kitasatosporales</taxon>
        <taxon>Streptomycetaceae</taxon>
        <taxon>Streptomyces</taxon>
    </lineage>
</organism>
<accession>A0ABR6EPR5</accession>
<keyword evidence="2" id="KW-1185">Reference proteome</keyword>
<evidence type="ECO:0000313" key="1">
    <source>
        <dbReference type="EMBL" id="MBB1247315.1"/>
    </source>
</evidence>
<dbReference type="EMBL" id="WMLF01000940">
    <property type="protein sequence ID" value="MBB1247315.1"/>
    <property type="molecule type" value="Genomic_DNA"/>
</dbReference>
<dbReference type="RefSeq" id="WP_182858470.1">
    <property type="nucleotide sequence ID" value="NZ_WMLF01000940.1"/>
</dbReference>